<dbReference type="Proteomes" id="UP000046392">
    <property type="component" value="Unplaced"/>
</dbReference>
<evidence type="ECO:0000259" key="2">
    <source>
        <dbReference type="SMART" id="SM00363"/>
    </source>
</evidence>
<keyword evidence="1" id="KW-0694">RNA-binding</keyword>
<organism evidence="3 4">
    <name type="scientific">Strongyloides papillosus</name>
    <name type="common">Intestinal threadworm</name>
    <dbReference type="NCBI Taxonomy" id="174720"/>
    <lineage>
        <taxon>Eukaryota</taxon>
        <taxon>Metazoa</taxon>
        <taxon>Ecdysozoa</taxon>
        <taxon>Nematoda</taxon>
        <taxon>Chromadorea</taxon>
        <taxon>Rhabditida</taxon>
        <taxon>Tylenchina</taxon>
        <taxon>Panagrolaimomorpha</taxon>
        <taxon>Strongyloidoidea</taxon>
        <taxon>Strongyloididae</taxon>
        <taxon>Strongyloides</taxon>
    </lineage>
</organism>
<dbReference type="InterPro" id="IPR036986">
    <property type="entry name" value="S4_RNA-bd_sf"/>
</dbReference>
<dbReference type="GO" id="GO:1903108">
    <property type="term" value="P:regulation of mitochondrial transcription"/>
    <property type="evidence" value="ECO:0007669"/>
    <property type="project" value="TreeGrafter"/>
</dbReference>
<dbReference type="Gene3D" id="3.10.290.10">
    <property type="entry name" value="RNA-binding S4 domain"/>
    <property type="match status" value="1"/>
</dbReference>
<dbReference type="PANTHER" id="PTHR13633:SF3">
    <property type="entry name" value="MITOCHONDRIAL TRANSCRIPTION RESCUE FACTOR 1"/>
    <property type="match status" value="1"/>
</dbReference>
<proteinExistence type="predicted"/>
<dbReference type="InterPro" id="IPR057896">
    <property type="entry name" value="MTRES1_C"/>
</dbReference>
<dbReference type="SUPFAM" id="SSF55174">
    <property type="entry name" value="Alpha-L RNA-binding motif"/>
    <property type="match status" value="1"/>
</dbReference>
<dbReference type="GO" id="GO:0003723">
    <property type="term" value="F:RNA binding"/>
    <property type="evidence" value="ECO:0007669"/>
    <property type="project" value="UniProtKB-KW"/>
</dbReference>
<reference evidence="4" key="1">
    <citation type="submission" date="2017-02" db="UniProtKB">
        <authorList>
            <consortium name="WormBaseParasite"/>
        </authorList>
    </citation>
    <scope>IDENTIFICATION</scope>
</reference>
<dbReference type="STRING" id="174720.A0A0N5CFD7"/>
<dbReference type="AlphaFoldDB" id="A0A0N5CFD7"/>
<evidence type="ECO:0000256" key="1">
    <source>
        <dbReference type="PROSITE-ProRule" id="PRU00182"/>
    </source>
</evidence>
<dbReference type="InterPro" id="IPR002942">
    <property type="entry name" value="S4_RNA-bd"/>
</dbReference>
<dbReference type="Pfam" id="PF25818">
    <property type="entry name" value="MTRES1_C"/>
    <property type="match status" value="1"/>
</dbReference>
<accession>A0A0N5CFD7</accession>
<evidence type="ECO:0000313" key="4">
    <source>
        <dbReference type="WBParaSite" id="SPAL_0001657300.1"/>
    </source>
</evidence>
<dbReference type="CDD" id="cd00165">
    <property type="entry name" value="S4"/>
    <property type="match status" value="1"/>
</dbReference>
<evidence type="ECO:0000313" key="3">
    <source>
        <dbReference type="Proteomes" id="UP000046392"/>
    </source>
</evidence>
<dbReference type="GO" id="GO:0005739">
    <property type="term" value="C:mitochondrion"/>
    <property type="evidence" value="ECO:0007669"/>
    <property type="project" value="TreeGrafter"/>
</dbReference>
<protein>
    <submittedName>
        <fullName evidence="4">S4 RNA-binding domain-containing protein</fullName>
    </submittedName>
</protein>
<sequence length="192" mass="22511">MNRVLRLSLLRHSLGGTNFFRGQGLSFEKLTSVEVTDRKLMTTPLCSGKIRRIKTEKDNKTIKEKLSSFQEELNDEEEEIDDGLPKDYKEKSYHLSSRRIDSLLHRVLGRSNTEVEKMILTGKVRINDERVSKKSYNIDKGDQIDVFLEVYPENDKLANISRVFIKHYEIKENGYHITAKFWKKMLVDNWKG</sequence>
<dbReference type="PROSITE" id="PS50889">
    <property type="entry name" value="S4"/>
    <property type="match status" value="1"/>
</dbReference>
<feature type="domain" description="RNA-binding S4" evidence="2">
    <location>
        <begin position="98"/>
        <end position="158"/>
    </location>
</feature>
<name>A0A0N5CFD7_STREA</name>
<dbReference type="SMART" id="SM00363">
    <property type="entry name" value="S4"/>
    <property type="match status" value="1"/>
</dbReference>
<dbReference type="PANTHER" id="PTHR13633">
    <property type="entry name" value="MITOCHONDRIAL TRANSCRIPTION RESCUE FACTOR 1"/>
    <property type="match status" value="1"/>
</dbReference>
<keyword evidence="3" id="KW-1185">Reference proteome</keyword>
<dbReference type="WBParaSite" id="SPAL_0001657300.1">
    <property type="protein sequence ID" value="SPAL_0001657300.1"/>
    <property type="gene ID" value="SPAL_0001657300"/>
</dbReference>